<sequence length="470" mass="52157">MPTAEDGKIATAVILPALACRMLPVAPSVGRHQKGPSEACGDARFTESERTQSHTRKQGSGKPAPEGARGGRGGHFYAANNRARRSSSDQAPERVQRHRALQEQAGRLSSVSAAEAATKVCGLQLDGLDEECWYLGHFEESAFEQNPADGWKKLKPNAVPTIFSVRAMPKHRKPPRERFLPQVAPATVEERCTLHNQLSASRTSPTALQHQHVNDMAAIQQTAHKESQPLPSDDTEMSQAQMSNSPSQSSTAETSVPATDDSLQVAGPLRATHVELLEEKCSNRSCAEVNKQLQDMKGKYAKLREVHSKASAKTKSIKKKLQKLEYTSGILRKKLKFLNEDQMRALSRNSNRGATWSSKTIKQALQIKFASGTSGYETLRKLGYPLPSNRTLVRRLQGLKFLPRILTEVIDVLRSKAEGMEDVERDCVLYLDEMEIAHGYELKTSCLEKKHSQQNLMNLPVIAWCLWSED</sequence>
<name>A0ACB8CPZ1_DERSI</name>
<proteinExistence type="predicted"/>
<accession>A0ACB8CPZ1</accession>
<dbReference type="EMBL" id="CM023474">
    <property type="protein sequence ID" value="KAH7949092.1"/>
    <property type="molecule type" value="Genomic_DNA"/>
</dbReference>
<keyword evidence="2" id="KW-1185">Reference proteome</keyword>
<reference evidence="1" key="1">
    <citation type="submission" date="2020-05" db="EMBL/GenBank/DDBJ databases">
        <title>Large-scale comparative analyses of tick genomes elucidate their genetic diversity and vector capacities.</title>
        <authorList>
            <person name="Jia N."/>
            <person name="Wang J."/>
            <person name="Shi W."/>
            <person name="Du L."/>
            <person name="Sun Y."/>
            <person name="Zhan W."/>
            <person name="Jiang J."/>
            <person name="Wang Q."/>
            <person name="Zhang B."/>
            <person name="Ji P."/>
            <person name="Sakyi L.B."/>
            <person name="Cui X."/>
            <person name="Yuan T."/>
            <person name="Jiang B."/>
            <person name="Yang W."/>
            <person name="Lam T.T.-Y."/>
            <person name="Chang Q."/>
            <person name="Ding S."/>
            <person name="Wang X."/>
            <person name="Zhu J."/>
            <person name="Ruan X."/>
            <person name="Zhao L."/>
            <person name="Wei J."/>
            <person name="Que T."/>
            <person name="Du C."/>
            <person name="Cheng J."/>
            <person name="Dai P."/>
            <person name="Han X."/>
            <person name="Huang E."/>
            <person name="Gao Y."/>
            <person name="Liu J."/>
            <person name="Shao H."/>
            <person name="Ye R."/>
            <person name="Li L."/>
            <person name="Wei W."/>
            <person name="Wang X."/>
            <person name="Wang C."/>
            <person name="Yang T."/>
            <person name="Huo Q."/>
            <person name="Li W."/>
            <person name="Guo W."/>
            <person name="Chen H."/>
            <person name="Zhou L."/>
            <person name="Ni X."/>
            <person name="Tian J."/>
            <person name="Zhou Y."/>
            <person name="Sheng Y."/>
            <person name="Liu T."/>
            <person name="Pan Y."/>
            <person name="Xia L."/>
            <person name="Li J."/>
            <person name="Zhao F."/>
            <person name="Cao W."/>
        </authorList>
    </citation>
    <scope>NUCLEOTIDE SEQUENCE</scope>
    <source>
        <strain evidence="1">Dsil-2018</strain>
    </source>
</reference>
<dbReference type="Proteomes" id="UP000821865">
    <property type="component" value="Chromosome 5"/>
</dbReference>
<evidence type="ECO:0000313" key="1">
    <source>
        <dbReference type="EMBL" id="KAH7949092.1"/>
    </source>
</evidence>
<organism evidence="1 2">
    <name type="scientific">Dermacentor silvarum</name>
    <name type="common">Tick</name>
    <dbReference type="NCBI Taxonomy" id="543639"/>
    <lineage>
        <taxon>Eukaryota</taxon>
        <taxon>Metazoa</taxon>
        <taxon>Ecdysozoa</taxon>
        <taxon>Arthropoda</taxon>
        <taxon>Chelicerata</taxon>
        <taxon>Arachnida</taxon>
        <taxon>Acari</taxon>
        <taxon>Parasitiformes</taxon>
        <taxon>Ixodida</taxon>
        <taxon>Ixodoidea</taxon>
        <taxon>Ixodidae</taxon>
        <taxon>Rhipicephalinae</taxon>
        <taxon>Dermacentor</taxon>
    </lineage>
</organism>
<gene>
    <name evidence="1" type="ORF">HPB49_005101</name>
</gene>
<evidence type="ECO:0000313" key="2">
    <source>
        <dbReference type="Proteomes" id="UP000821865"/>
    </source>
</evidence>
<protein>
    <submittedName>
        <fullName evidence="1">Uncharacterized protein</fullName>
    </submittedName>
</protein>
<comment type="caution">
    <text evidence="1">The sequence shown here is derived from an EMBL/GenBank/DDBJ whole genome shotgun (WGS) entry which is preliminary data.</text>
</comment>